<evidence type="ECO:0000313" key="1">
    <source>
        <dbReference type="EMBL" id="MFE9604342.1"/>
    </source>
</evidence>
<evidence type="ECO:0000313" key="2">
    <source>
        <dbReference type="Proteomes" id="UP001601303"/>
    </source>
</evidence>
<dbReference type="EMBL" id="JBIAHM010000016">
    <property type="protein sequence ID" value="MFE9604342.1"/>
    <property type="molecule type" value="Genomic_DNA"/>
</dbReference>
<dbReference type="RefSeq" id="WP_388113284.1">
    <property type="nucleotide sequence ID" value="NZ_JBIAHM010000016.1"/>
</dbReference>
<proteinExistence type="predicted"/>
<protein>
    <recommendedName>
        <fullName evidence="3">4,5-dihydroxyphthalate decarboxylase</fullName>
    </recommendedName>
</protein>
<dbReference type="Gene3D" id="3.40.190.10">
    <property type="entry name" value="Periplasmic binding protein-like II"/>
    <property type="match status" value="2"/>
</dbReference>
<sequence length="298" mass="32323">MPECTVLRTVLADHPHTAKLKSGEIGDERVALSFTDIAPVHRAFAPMVREEAYDLSELAVVTALQAIAYGRPVVLLPAVVAARFQRGCLIAHAAGPVAPAQLAGTRVGVRSYTQTTGMWVRAHLAEDFGLAADDIHWITHEEPHVAQYTDPGFVTRGSGGNSLPDLLREGRIDAAVLGNDLPQGEEFVRVVPDADARDEQWWSRHGYMPVNHMVVAGASVCRRDPQAVRAAYHLLLRADAAVERPDGVPAPTLFGFDRLREPIELIVGTCLEQGLLPRKLTPEEIFEPARSVLGSGST</sequence>
<organism evidence="1 2">
    <name type="scientific">Streptomyces hokutonensis</name>
    <dbReference type="NCBI Taxonomy" id="1306990"/>
    <lineage>
        <taxon>Bacteria</taxon>
        <taxon>Bacillati</taxon>
        <taxon>Actinomycetota</taxon>
        <taxon>Actinomycetes</taxon>
        <taxon>Kitasatosporales</taxon>
        <taxon>Streptomycetaceae</taxon>
        <taxon>Streptomyces</taxon>
    </lineage>
</organism>
<comment type="caution">
    <text evidence="1">The sequence shown here is derived from an EMBL/GenBank/DDBJ whole genome shotgun (WGS) entry which is preliminary data.</text>
</comment>
<gene>
    <name evidence="1" type="ORF">ACFYNQ_38055</name>
</gene>
<dbReference type="Proteomes" id="UP001601303">
    <property type="component" value="Unassembled WGS sequence"/>
</dbReference>
<dbReference type="SUPFAM" id="SSF53850">
    <property type="entry name" value="Periplasmic binding protein-like II"/>
    <property type="match status" value="1"/>
</dbReference>
<name>A0ABW6MG76_9ACTN</name>
<accession>A0ABW6MG76</accession>
<reference evidence="1 2" key="1">
    <citation type="submission" date="2024-10" db="EMBL/GenBank/DDBJ databases">
        <title>The Natural Products Discovery Center: Release of the First 8490 Sequenced Strains for Exploring Actinobacteria Biosynthetic Diversity.</title>
        <authorList>
            <person name="Kalkreuter E."/>
            <person name="Kautsar S.A."/>
            <person name="Yang D."/>
            <person name="Bader C.D."/>
            <person name="Teijaro C.N."/>
            <person name="Fluegel L."/>
            <person name="Davis C.M."/>
            <person name="Simpson J.R."/>
            <person name="Lauterbach L."/>
            <person name="Steele A.D."/>
            <person name="Gui C."/>
            <person name="Meng S."/>
            <person name="Li G."/>
            <person name="Viehrig K."/>
            <person name="Ye F."/>
            <person name="Su P."/>
            <person name="Kiefer A.F."/>
            <person name="Nichols A."/>
            <person name="Cepeda A.J."/>
            <person name="Yan W."/>
            <person name="Fan B."/>
            <person name="Jiang Y."/>
            <person name="Adhikari A."/>
            <person name="Zheng C.-J."/>
            <person name="Schuster L."/>
            <person name="Cowan T.M."/>
            <person name="Smanski M.J."/>
            <person name="Chevrette M.G."/>
            <person name="De Carvalho L.P.S."/>
            <person name="Shen B."/>
        </authorList>
    </citation>
    <scope>NUCLEOTIDE SEQUENCE [LARGE SCALE GENOMIC DNA]</scope>
    <source>
        <strain evidence="1 2">NPDC006488</strain>
    </source>
</reference>
<keyword evidence="2" id="KW-1185">Reference proteome</keyword>
<evidence type="ECO:0008006" key="3">
    <source>
        <dbReference type="Google" id="ProtNLM"/>
    </source>
</evidence>